<feature type="region of interest" description="Disordered" evidence="4">
    <location>
        <begin position="115"/>
        <end position="149"/>
    </location>
</feature>
<reference evidence="7" key="1">
    <citation type="journal article" date="2006" name="PLoS Biol.">
        <title>Macronuclear genome sequence of the ciliate Tetrahymena thermophila, a model eukaryote.</title>
        <authorList>
            <person name="Eisen J.A."/>
            <person name="Coyne R.S."/>
            <person name="Wu M."/>
            <person name="Wu D."/>
            <person name="Thiagarajan M."/>
            <person name="Wortman J.R."/>
            <person name="Badger J.H."/>
            <person name="Ren Q."/>
            <person name="Amedeo P."/>
            <person name="Jones K.M."/>
            <person name="Tallon L.J."/>
            <person name="Delcher A.L."/>
            <person name="Salzberg S.L."/>
            <person name="Silva J.C."/>
            <person name="Haas B.J."/>
            <person name="Majoros W.H."/>
            <person name="Farzad M."/>
            <person name="Carlton J.M."/>
            <person name="Smith R.K. Jr."/>
            <person name="Garg J."/>
            <person name="Pearlman R.E."/>
            <person name="Karrer K.M."/>
            <person name="Sun L."/>
            <person name="Manning G."/>
            <person name="Elde N.C."/>
            <person name="Turkewitz A.P."/>
            <person name="Asai D.J."/>
            <person name="Wilkes D.E."/>
            <person name="Wang Y."/>
            <person name="Cai H."/>
            <person name="Collins K."/>
            <person name="Stewart B.A."/>
            <person name="Lee S.R."/>
            <person name="Wilamowska K."/>
            <person name="Weinberg Z."/>
            <person name="Ruzzo W.L."/>
            <person name="Wloga D."/>
            <person name="Gaertig J."/>
            <person name="Frankel J."/>
            <person name="Tsao C.-C."/>
            <person name="Gorovsky M.A."/>
            <person name="Keeling P.J."/>
            <person name="Waller R.F."/>
            <person name="Patron N.J."/>
            <person name="Cherry J.M."/>
            <person name="Stover N.A."/>
            <person name="Krieger C.J."/>
            <person name="del Toro C."/>
            <person name="Ryder H.F."/>
            <person name="Williamson S.C."/>
            <person name="Barbeau R.A."/>
            <person name="Hamilton E.P."/>
            <person name="Orias E."/>
        </authorList>
    </citation>
    <scope>NUCLEOTIDE SEQUENCE [LARGE SCALE GENOMIC DNA]</scope>
    <source>
        <strain evidence="7">SB210</strain>
    </source>
</reference>
<evidence type="ECO:0000259" key="5">
    <source>
        <dbReference type="PROSITE" id="PS50127"/>
    </source>
</evidence>
<dbReference type="CDD" id="cd23810">
    <property type="entry name" value="UBCc_BIRC6"/>
    <property type="match status" value="1"/>
</dbReference>
<dbReference type="OrthoDB" id="47801at2759"/>
<dbReference type="InterPro" id="IPR000608">
    <property type="entry name" value="UBC"/>
</dbReference>
<accession>Q22GD8</accession>
<dbReference type="STRING" id="312017.Q22GD8"/>
<dbReference type="SMART" id="SM00212">
    <property type="entry name" value="UBCc"/>
    <property type="match status" value="1"/>
</dbReference>
<evidence type="ECO:0000313" key="7">
    <source>
        <dbReference type="Proteomes" id="UP000009168"/>
    </source>
</evidence>
<dbReference type="SUPFAM" id="SSF54495">
    <property type="entry name" value="UBC-like"/>
    <property type="match status" value="1"/>
</dbReference>
<keyword evidence="1" id="KW-0808">Transferase</keyword>
<dbReference type="Gene3D" id="3.10.110.10">
    <property type="entry name" value="Ubiquitin Conjugating Enzyme"/>
    <property type="match status" value="1"/>
</dbReference>
<gene>
    <name evidence="6" type="ORF">TTHERM_00703850</name>
</gene>
<feature type="compositionally biased region" description="Polar residues" evidence="4">
    <location>
        <begin position="118"/>
        <end position="133"/>
    </location>
</feature>
<feature type="coiled-coil region" evidence="3">
    <location>
        <begin position="495"/>
        <end position="522"/>
    </location>
</feature>
<dbReference type="GO" id="GO:0016740">
    <property type="term" value="F:transferase activity"/>
    <property type="evidence" value="ECO:0007669"/>
    <property type="project" value="UniProtKB-KW"/>
</dbReference>
<dbReference type="RefSeq" id="XP_001032056.1">
    <property type="nucleotide sequence ID" value="XM_001032056.1"/>
</dbReference>
<dbReference type="KEGG" id="tet:TTHERM_00703850"/>
<dbReference type="InterPro" id="IPR016135">
    <property type="entry name" value="UBQ-conjugating_enzyme/RWD"/>
</dbReference>
<evidence type="ECO:0000256" key="1">
    <source>
        <dbReference type="ARBA" id="ARBA00022679"/>
    </source>
</evidence>
<dbReference type="Proteomes" id="UP000009168">
    <property type="component" value="Unassembled WGS sequence"/>
</dbReference>
<dbReference type="Pfam" id="PF00179">
    <property type="entry name" value="UQ_con"/>
    <property type="match status" value="1"/>
</dbReference>
<dbReference type="EMBL" id="GG662460">
    <property type="protein sequence ID" value="EAR84393.1"/>
    <property type="molecule type" value="Genomic_DNA"/>
</dbReference>
<dbReference type="AlphaFoldDB" id="Q22GD8"/>
<dbReference type="eggNOG" id="KOG0895">
    <property type="taxonomic scope" value="Eukaryota"/>
</dbReference>
<dbReference type="InParanoid" id="Q22GD8"/>
<proteinExistence type="predicted"/>
<dbReference type="HOGENOM" id="CLU_519270_0_0_1"/>
<keyword evidence="7" id="KW-1185">Reference proteome</keyword>
<protein>
    <submittedName>
        <fullName evidence="6">Ubiquitin-conjugating enzyme</fullName>
    </submittedName>
</protein>
<keyword evidence="2" id="KW-0833">Ubl conjugation pathway</keyword>
<sequence>MGQSACCIKNNDDENLNKQKKKNLNPQSKEKNDASDLMKNKHAKQSLSQSYDCNIPVYERISEIETKEAPTASKTQNIKSQKKNSPYNYTAHYSSEGNIPDMQIDSQENYKDQLIEDPNNSPATAALGQTTPRNYRRDIQGNQNFKTLNPERVLDLSNNANNHPNSYNNQTFQHNQLSQSNISDPTATQNYNVAKPKSPYTIKMEEFQRVNLKNINNHYLNLKNSVSKSKQSQQKRLSDAQHQNLQKRIERELASIVKSIECDEEKGGVFFAYDESNLQYIKILITGAANTPFAYGIYVFDMFIPDDYPINPPKLNFQSTSKGTIRFSPLLPTDGRVCLSLLNIHNGQQLIESEQWSEYTSNLTQVIQTIQNDILNSDLYYQEPTTNYNPNKNNNDSSLNVSDMYNQGYQNVVRYANIVHAMEESIKQTDGNFKEFSKLIQTHFSLLQSQIIAQINKWINEQQNINEEDIKPLYTGIVSQHNPEIAKSLQNNGFSKQAQNQLKNLQQQFKKLNSTFKEGKQSVLS</sequence>
<dbReference type="PANTHER" id="PTHR46116">
    <property type="entry name" value="(E3-INDEPENDENT) E2 UBIQUITIN-CONJUGATING ENZYME"/>
    <property type="match status" value="1"/>
</dbReference>
<feature type="region of interest" description="Disordered" evidence="4">
    <location>
        <begin position="1"/>
        <end position="49"/>
    </location>
</feature>
<evidence type="ECO:0000256" key="3">
    <source>
        <dbReference type="SAM" id="Coils"/>
    </source>
</evidence>
<dbReference type="PROSITE" id="PS50127">
    <property type="entry name" value="UBC_2"/>
    <property type="match status" value="1"/>
</dbReference>
<evidence type="ECO:0000256" key="4">
    <source>
        <dbReference type="SAM" id="MobiDB-lite"/>
    </source>
</evidence>
<dbReference type="GeneID" id="7831888"/>
<evidence type="ECO:0000256" key="2">
    <source>
        <dbReference type="ARBA" id="ARBA00022786"/>
    </source>
</evidence>
<feature type="region of interest" description="Disordered" evidence="4">
    <location>
        <begin position="68"/>
        <end position="102"/>
    </location>
</feature>
<keyword evidence="3" id="KW-0175">Coiled coil</keyword>
<feature type="compositionally biased region" description="Basic and acidic residues" evidence="4">
    <location>
        <begin position="28"/>
        <end position="39"/>
    </location>
</feature>
<name>Q22GD8_TETTS</name>
<organism evidence="6 7">
    <name type="scientific">Tetrahymena thermophila (strain SB210)</name>
    <dbReference type="NCBI Taxonomy" id="312017"/>
    <lineage>
        <taxon>Eukaryota</taxon>
        <taxon>Sar</taxon>
        <taxon>Alveolata</taxon>
        <taxon>Ciliophora</taxon>
        <taxon>Intramacronucleata</taxon>
        <taxon>Oligohymenophorea</taxon>
        <taxon>Hymenostomatida</taxon>
        <taxon>Tetrahymenina</taxon>
        <taxon>Tetrahymenidae</taxon>
        <taxon>Tetrahymena</taxon>
    </lineage>
</organism>
<feature type="compositionally biased region" description="Polar residues" evidence="4">
    <location>
        <begin position="72"/>
        <end position="97"/>
    </location>
</feature>
<evidence type="ECO:0000313" key="6">
    <source>
        <dbReference type="EMBL" id="EAR84393.1"/>
    </source>
</evidence>
<feature type="domain" description="UBC core" evidence="5">
    <location>
        <begin position="244"/>
        <end position="422"/>
    </location>
</feature>